<dbReference type="Pfam" id="PF00069">
    <property type="entry name" value="Pkinase"/>
    <property type="match status" value="1"/>
</dbReference>
<organism evidence="3 4">
    <name type="scientific">Rhizoctonia solani</name>
    <dbReference type="NCBI Taxonomy" id="456999"/>
    <lineage>
        <taxon>Eukaryota</taxon>
        <taxon>Fungi</taxon>
        <taxon>Dikarya</taxon>
        <taxon>Basidiomycota</taxon>
        <taxon>Agaricomycotina</taxon>
        <taxon>Agaricomycetes</taxon>
        <taxon>Cantharellales</taxon>
        <taxon>Ceratobasidiaceae</taxon>
        <taxon>Rhizoctonia</taxon>
    </lineage>
</organism>
<dbReference type="InterPro" id="IPR000719">
    <property type="entry name" value="Prot_kinase_dom"/>
</dbReference>
<evidence type="ECO:0000259" key="2">
    <source>
        <dbReference type="PROSITE" id="PS50011"/>
    </source>
</evidence>
<dbReference type="SUPFAM" id="SSF56112">
    <property type="entry name" value="Protein kinase-like (PK-like)"/>
    <property type="match status" value="1"/>
</dbReference>
<feature type="compositionally biased region" description="Polar residues" evidence="1">
    <location>
        <begin position="308"/>
        <end position="323"/>
    </location>
</feature>
<dbReference type="PROSITE" id="PS50011">
    <property type="entry name" value="PROTEIN_KINASE_DOM"/>
    <property type="match status" value="1"/>
</dbReference>
<dbReference type="CDD" id="cd00048">
    <property type="entry name" value="DSRM_SF"/>
    <property type="match status" value="1"/>
</dbReference>
<dbReference type="PANTHER" id="PTHR44329">
    <property type="entry name" value="SERINE/THREONINE-PROTEIN KINASE TNNI3K-RELATED"/>
    <property type="match status" value="1"/>
</dbReference>
<dbReference type="Gene3D" id="1.10.510.10">
    <property type="entry name" value="Transferase(Phosphotransferase) domain 1"/>
    <property type="match status" value="2"/>
</dbReference>
<evidence type="ECO:0000313" key="4">
    <source>
        <dbReference type="Proteomes" id="UP000663846"/>
    </source>
</evidence>
<feature type="domain" description="Protein kinase" evidence="2">
    <location>
        <begin position="47"/>
        <end position="321"/>
    </location>
</feature>
<name>A0A8H2WI12_9AGAM</name>
<reference evidence="3" key="1">
    <citation type="submission" date="2021-01" db="EMBL/GenBank/DDBJ databases">
        <authorList>
            <person name="Kaushik A."/>
        </authorList>
    </citation>
    <scope>NUCLEOTIDE SEQUENCE</scope>
    <source>
        <strain evidence="3">AG1-1C</strain>
    </source>
</reference>
<dbReference type="GO" id="GO:0005524">
    <property type="term" value="F:ATP binding"/>
    <property type="evidence" value="ECO:0007669"/>
    <property type="project" value="InterPro"/>
</dbReference>
<feature type="non-terminal residue" evidence="3">
    <location>
        <position position="1"/>
    </location>
</feature>
<evidence type="ECO:0000313" key="3">
    <source>
        <dbReference type="EMBL" id="CAE6386212.1"/>
    </source>
</evidence>
<proteinExistence type="predicted"/>
<comment type="caution">
    <text evidence="3">The sequence shown here is derived from an EMBL/GenBank/DDBJ whole genome shotgun (WGS) entry which is preliminary data.</text>
</comment>
<accession>A0A8H2WI12</accession>
<feature type="compositionally biased region" description="Polar residues" evidence="1">
    <location>
        <begin position="330"/>
        <end position="339"/>
    </location>
</feature>
<dbReference type="InterPro" id="IPR051681">
    <property type="entry name" value="Ser/Thr_Kinases-Pseudokinases"/>
</dbReference>
<dbReference type="EMBL" id="CAJMWS010000250">
    <property type="protein sequence ID" value="CAE6386212.1"/>
    <property type="molecule type" value="Genomic_DNA"/>
</dbReference>
<feature type="region of interest" description="Disordered" evidence="1">
    <location>
        <begin position="308"/>
        <end position="340"/>
    </location>
</feature>
<dbReference type="InterPro" id="IPR011009">
    <property type="entry name" value="Kinase-like_dom_sf"/>
</dbReference>
<dbReference type="PANTHER" id="PTHR44329:SF261">
    <property type="entry name" value="ZINC FINGER CONTAINING PROTEIN KINASE-RELATED"/>
    <property type="match status" value="1"/>
</dbReference>
<gene>
    <name evidence="3" type="ORF">RDB_LOCUS39641</name>
</gene>
<dbReference type="Proteomes" id="UP000663846">
    <property type="component" value="Unassembled WGS sequence"/>
</dbReference>
<evidence type="ECO:0000256" key="1">
    <source>
        <dbReference type="SAM" id="MobiDB-lite"/>
    </source>
</evidence>
<dbReference type="AlphaFoldDB" id="A0A8H2WI12"/>
<sequence length="471" mass="51911">MDPHCSDDSAIASVVNTISGAMSCDDILAQLSDHGCKNVTDQLDPTKCSQYPVAGGSFGDVFSGSLQGGDPIAIKCLRIMVGVDDTEGRRQLRRAAHEIYVWSKCNHPNVLELIGIAQYQNRIAMVSPWMEQGNLSWFLSRHPDADRYAMCAQIADGVGHLHSSGIIHGDIKPAPEILQEETKLTAEGDVYALGMTILEAITGTIPYAELAEPVVLTRILTGARPTRHEQHFPHDDEQASILWELLMSCWESDPLERPIPTEIANKLRVISLGIQNDNINEAMSTGLSSTHAPAVLGMLAHNLEASSTNPEVTLGESHTPTTHQPDESQIMPSTATAQPTAAIRRTRFTSRAARGIFHDIASTTAARTLMNEWHRSVWNDRPLGWDFENEGSSHEPCWRATPIIMDEPHPEYQGLGRTRREAQNESATKIMNSDFRIASTLITLDRGSAVKDHWILRTLARWAVAWAIKIG</sequence>
<dbReference type="GO" id="GO:0004674">
    <property type="term" value="F:protein serine/threonine kinase activity"/>
    <property type="evidence" value="ECO:0007669"/>
    <property type="project" value="TreeGrafter"/>
</dbReference>
<protein>
    <recommendedName>
        <fullName evidence="2">Protein kinase domain-containing protein</fullName>
    </recommendedName>
</protein>